<dbReference type="CDD" id="cd03505">
    <property type="entry name" value="Delta9-FADS-like"/>
    <property type="match status" value="1"/>
</dbReference>
<dbReference type="eggNOG" id="KOG1600">
    <property type="taxonomic scope" value="Eukaryota"/>
</dbReference>
<evidence type="ECO:0000313" key="15">
    <source>
        <dbReference type="EMBL" id="EDW67285.1"/>
    </source>
</evidence>
<dbReference type="InterPro" id="IPR005804">
    <property type="entry name" value="FA_desaturase_dom"/>
</dbReference>
<evidence type="ECO:0000256" key="1">
    <source>
        <dbReference type="ARBA" id="ARBA00004141"/>
    </source>
</evidence>
<gene>
    <name evidence="15" type="primary">Dvir\Desat2</name>
    <name evidence="15" type="ORF">Dvir_GJ23165</name>
</gene>
<keyword evidence="7 12" id="KW-0560">Oxidoreductase</keyword>
<evidence type="ECO:0000256" key="9">
    <source>
        <dbReference type="ARBA" id="ARBA00023098"/>
    </source>
</evidence>
<comment type="subcellular location">
    <subcellularLocation>
        <location evidence="1">Membrane</location>
        <topology evidence="1">Multi-pass membrane protein</topology>
    </subcellularLocation>
</comment>
<dbReference type="PhylomeDB" id="B4M0C3"/>
<evidence type="ECO:0000256" key="2">
    <source>
        <dbReference type="ARBA" id="ARBA00009295"/>
    </source>
</evidence>
<comment type="similarity">
    <text evidence="2 12">Belongs to the fatty acid desaturase type 1 family.</text>
</comment>
<dbReference type="FunCoup" id="B4M0C3">
    <property type="interactions" value="87"/>
</dbReference>
<evidence type="ECO:0000256" key="11">
    <source>
        <dbReference type="ARBA" id="ARBA00023160"/>
    </source>
</evidence>
<comment type="cofactor">
    <cofactor evidence="12">
        <name>Fe(2+)</name>
        <dbReference type="ChEBI" id="CHEBI:29033"/>
    </cofactor>
</comment>
<keyword evidence="10 13" id="KW-0472">Membrane</keyword>
<evidence type="ECO:0000256" key="7">
    <source>
        <dbReference type="ARBA" id="ARBA00023002"/>
    </source>
</evidence>
<evidence type="ECO:0000256" key="12">
    <source>
        <dbReference type="RuleBase" id="RU000581"/>
    </source>
</evidence>
<dbReference type="GO" id="GO:0004768">
    <property type="term" value="F:stearoyl-CoA 9-desaturase activity"/>
    <property type="evidence" value="ECO:0007669"/>
    <property type="project" value="TreeGrafter"/>
</dbReference>
<dbReference type="InParanoid" id="B4M0C3"/>
<keyword evidence="8" id="KW-0408">Iron</keyword>
<evidence type="ECO:0000256" key="10">
    <source>
        <dbReference type="ARBA" id="ARBA00023136"/>
    </source>
</evidence>
<dbReference type="GO" id="GO:0005789">
    <property type="term" value="C:endoplasmic reticulum membrane"/>
    <property type="evidence" value="ECO:0007669"/>
    <property type="project" value="TreeGrafter"/>
</dbReference>
<reference evidence="15 16" key="1">
    <citation type="journal article" date="2007" name="Nature">
        <title>Evolution of genes and genomes on the Drosophila phylogeny.</title>
        <authorList>
            <consortium name="Drosophila 12 Genomes Consortium"/>
            <person name="Clark A.G."/>
            <person name="Eisen M.B."/>
            <person name="Smith D.R."/>
            <person name="Bergman C.M."/>
            <person name="Oliver B."/>
            <person name="Markow T.A."/>
            <person name="Kaufman T.C."/>
            <person name="Kellis M."/>
            <person name="Gelbart W."/>
            <person name="Iyer V.N."/>
            <person name="Pollard D.A."/>
            <person name="Sackton T.B."/>
            <person name="Larracuente A.M."/>
            <person name="Singh N.D."/>
            <person name="Abad J.P."/>
            <person name="Abt D.N."/>
            <person name="Adryan B."/>
            <person name="Aguade M."/>
            <person name="Akashi H."/>
            <person name="Anderson W.W."/>
            <person name="Aquadro C.F."/>
            <person name="Ardell D.H."/>
            <person name="Arguello R."/>
            <person name="Artieri C.G."/>
            <person name="Barbash D.A."/>
            <person name="Barker D."/>
            <person name="Barsanti P."/>
            <person name="Batterham P."/>
            <person name="Batzoglou S."/>
            <person name="Begun D."/>
            <person name="Bhutkar A."/>
            <person name="Blanco E."/>
            <person name="Bosak S.A."/>
            <person name="Bradley R.K."/>
            <person name="Brand A.D."/>
            <person name="Brent M.R."/>
            <person name="Brooks A.N."/>
            <person name="Brown R.H."/>
            <person name="Butlin R.K."/>
            <person name="Caggese C."/>
            <person name="Calvi B.R."/>
            <person name="Bernardo de Carvalho A."/>
            <person name="Caspi A."/>
            <person name="Castrezana S."/>
            <person name="Celniker S.E."/>
            <person name="Chang J.L."/>
            <person name="Chapple C."/>
            <person name="Chatterji S."/>
            <person name="Chinwalla A."/>
            <person name="Civetta A."/>
            <person name="Clifton S.W."/>
            <person name="Comeron J.M."/>
            <person name="Costello J.C."/>
            <person name="Coyne J.A."/>
            <person name="Daub J."/>
            <person name="David R.G."/>
            <person name="Delcher A.L."/>
            <person name="Delehaunty K."/>
            <person name="Do C.B."/>
            <person name="Ebling H."/>
            <person name="Edwards K."/>
            <person name="Eickbush T."/>
            <person name="Evans J.D."/>
            <person name="Filipski A."/>
            <person name="Findeiss S."/>
            <person name="Freyhult E."/>
            <person name="Fulton L."/>
            <person name="Fulton R."/>
            <person name="Garcia A.C."/>
            <person name="Gardiner A."/>
            <person name="Garfield D.A."/>
            <person name="Garvin B.E."/>
            <person name="Gibson G."/>
            <person name="Gilbert D."/>
            <person name="Gnerre S."/>
            <person name="Godfrey J."/>
            <person name="Good R."/>
            <person name="Gotea V."/>
            <person name="Gravely B."/>
            <person name="Greenberg A.J."/>
            <person name="Griffiths-Jones S."/>
            <person name="Gross S."/>
            <person name="Guigo R."/>
            <person name="Gustafson E.A."/>
            <person name="Haerty W."/>
            <person name="Hahn M.W."/>
            <person name="Halligan D.L."/>
            <person name="Halpern A.L."/>
            <person name="Halter G.M."/>
            <person name="Han M.V."/>
            <person name="Heger A."/>
            <person name="Hillier L."/>
            <person name="Hinrichs A.S."/>
            <person name="Holmes I."/>
            <person name="Hoskins R.A."/>
            <person name="Hubisz M.J."/>
            <person name="Hultmark D."/>
            <person name="Huntley M.A."/>
            <person name="Jaffe D.B."/>
            <person name="Jagadeeshan S."/>
            <person name="Jeck W.R."/>
            <person name="Johnson J."/>
            <person name="Jones C.D."/>
            <person name="Jordan W.C."/>
            <person name="Karpen G.H."/>
            <person name="Kataoka E."/>
            <person name="Keightley P.D."/>
            <person name="Kheradpour P."/>
            <person name="Kirkness E.F."/>
            <person name="Koerich L.B."/>
            <person name="Kristiansen K."/>
            <person name="Kudrna D."/>
            <person name="Kulathinal R.J."/>
            <person name="Kumar S."/>
            <person name="Kwok R."/>
            <person name="Lander E."/>
            <person name="Langley C.H."/>
            <person name="Lapoint R."/>
            <person name="Lazzaro B.P."/>
            <person name="Lee S.J."/>
            <person name="Levesque L."/>
            <person name="Li R."/>
            <person name="Lin C.F."/>
            <person name="Lin M.F."/>
            <person name="Lindblad-Toh K."/>
            <person name="Llopart A."/>
            <person name="Long M."/>
            <person name="Low L."/>
            <person name="Lozovsky E."/>
            <person name="Lu J."/>
            <person name="Luo M."/>
            <person name="Machado C.A."/>
            <person name="Makalowski W."/>
            <person name="Marzo M."/>
            <person name="Matsuda M."/>
            <person name="Matzkin L."/>
            <person name="McAllister B."/>
            <person name="McBride C.S."/>
            <person name="McKernan B."/>
            <person name="McKernan K."/>
            <person name="Mendez-Lago M."/>
            <person name="Minx P."/>
            <person name="Mollenhauer M.U."/>
            <person name="Montooth K."/>
            <person name="Mount S.M."/>
            <person name="Mu X."/>
            <person name="Myers E."/>
            <person name="Negre B."/>
            <person name="Newfeld S."/>
            <person name="Nielsen R."/>
            <person name="Noor M.A."/>
            <person name="O'Grady P."/>
            <person name="Pachter L."/>
            <person name="Papaceit M."/>
            <person name="Parisi M.J."/>
            <person name="Parisi M."/>
            <person name="Parts L."/>
            <person name="Pedersen J.S."/>
            <person name="Pesole G."/>
            <person name="Phillippy A.M."/>
            <person name="Ponting C.P."/>
            <person name="Pop M."/>
            <person name="Porcelli D."/>
            <person name="Powell J.R."/>
            <person name="Prohaska S."/>
            <person name="Pruitt K."/>
            <person name="Puig M."/>
            <person name="Quesneville H."/>
            <person name="Ram K.R."/>
            <person name="Rand D."/>
            <person name="Rasmussen M.D."/>
            <person name="Reed L.K."/>
            <person name="Reenan R."/>
            <person name="Reily A."/>
            <person name="Remington K.A."/>
            <person name="Rieger T.T."/>
            <person name="Ritchie M.G."/>
            <person name="Robin C."/>
            <person name="Rogers Y.H."/>
            <person name="Rohde C."/>
            <person name="Rozas J."/>
            <person name="Rubenfield M.J."/>
            <person name="Ruiz A."/>
            <person name="Russo S."/>
            <person name="Salzberg S.L."/>
            <person name="Sanchez-Gracia A."/>
            <person name="Saranga D.J."/>
            <person name="Sato H."/>
            <person name="Schaeffer S.W."/>
            <person name="Schatz M.C."/>
            <person name="Schlenke T."/>
            <person name="Schwartz R."/>
            <person name="Segarra C."/>
            <person name="Singh R.S."/>
            <person name="Sirot L."/>
            <person name="Sirota M."/>
            <person name="Sisneros N.B."/>
            <person name="Smith C.D."/>
            <person name="Smith T.F."/>
            <person name="Spieth J."/>
            <person name="Stage D.E."/>
            <person name="Stark A."/>
            <person name="Stephan W."/>
            <person name="Strausberg R.L."/>
            <person name="Strempel S."/>
            <person name="Sturgill D."/>
            <person name="Sutton G."/>
            <person name="Sutton G.G."/>
            <person name="Tao W."/>
            <person name="Teichmann S."/>
            <person name="Tobari Y.N."/>
            <person name="Tomimura Y."/>
            <person name="Tsolas J.M."/>
            <person name="Valente V.L."/>
            <person name="Venter E."/>
            <person name="Venter J.C."/>
            <person name="Vicario S."/>
            <person name="Vieira F.G."/>
            <person name="Vilella A.J."/>
            <person name="Villasante A."/>
            <person name="Walenz B."/>
            <person name="Wang J."/>
            <person name="Wasserman M."/>
            <person name="Watts T."/>
            <person name="Wilson D."/>
            <person name="Wilson R.K."/>
            <person name="Wing R.A."/>
            <person name="Wolfner M.F."/>
            <person name="Wong A."/>
            <person name="Wong G.K."/>
            <person name="Wu C.I."/>
            <person name="Wu G."/>
            <person name="Yamamoto D."/>
            <person name="Yang H.P."/>
            <person name="Yang S.P."/>
            <person name="Yorke J.A."/>
            <person name="Yoshida K."/>
            <person name="Zdobnov E."/>
            <person name="Zhang P."/>
            <person name="Zhang Y."/>
            <person name="Zimin A.V."/>
            <person name="Baldwin J."/>
            <person name="Abdouelleil A."/>
            <person name="Abdulkadir J."/>
            <person name="Abebe A."/>
            <person name="Abera B."/>
            <person name="Abreu J."/>
            <person name="Acer S.C."/>
            <person name="Aftuck L."/>
            <person name="Alexander A."/>
            <person name="An P."/>
            <person name="Anderson E."/>
            <person name="Anderson S."/>
            <person name="Arachi H."/>
            <person name="Azer M."/>
            <person name="Bachantsang P."/>
            <person name="Barry A."/>
            <person name="Bayul T."/>
            <person name="Berlin A."/>
            <person name="Bessette D."/>
            <person name="Bloom T."/>
            <person name="Blye J."/>
            <person name="Boguslavskiy L."/>
            <person name="Bonnet C."/>
            <person name="Boukhgalter B."/>
            <person name="Bourzgui I."/>
            <person name="Brown A."/>
            <person name="Cahill P."/>
            <person name="Channer S."/>
            <person name="Cheshatsang Y."/>
            <person name="Chuda L."/>
            <person name="Citroen M."/>
            <person name="Collymore A."/>
            <person name="Cooke P."/>
            <person name="Costello M."/>
            <person name="D'Aco K."/>
            <person name="Daza R."/>
            <person name="De Haan G."/>
            <person name="DeGray S."/>
            <person name="DeMaso C."/>
            <person name="Dhargay N."/>
            <person name="Dooley K."/>
            <person name="Dooley E."/>
            <person name="Doricent M."/>
            <person name="Dorje P."/>
            <person name="Dorjee K."/>
            <person name="Dupes A."/>
            <person name="Elong R."/>
            <person name="Falk J."/>
            <person name="Farina A."/>
            <person name="Faro S."/>
            <person name="Ferguson D."/>
            <person name="Fisher S."/>
            <person name="Foley C.D."/>
            <person name="Franke A."/>
            <person name="Friedrich D."/>
            <person name="Gadbois L."/>
            <person name="Gearin G."/>
            <person name="Gearin C.R."/>
            <person name="Giannoukos G."/>
            <person name="Goode T."/>
            <person name="Graham J."/>
            <person name="Grandbois E."/>
            <person name="Grewal S."/>
            <person name="Gyaltsen K."/>
            <person name="Hafez N."/>
            <person name="Hagos B."/>
            <person name="Hall J."/>
            <person name="Henson C."/>
            <person name="Hollinger A."/>
            <person name="Honan T."/>
            <person name="Huard M.D."/>
            <person name="Hughes L."/>
            <person name="Hurhula B."/>
            <person name="Husby M.E."/>
            <person name="Kamat A."/>
            <person name="Kanga B."/>
            <person name="Kashin S."/>
            <person name="Khazanovich D."/>
            <person name="Kisner P."/>
            <person name="Lance K."/>
            <person name="Lara M."/>
            <person name="Lee W."/>
            <person name="Lennon N."/>
            <person name="Letendre F."/>
            <person name="LeVine R."/>
            <person name="Lipovsky A."/>
            <person name="Liu X."/>
            <person name="Liu J."/>
            <person name="Liu S."/>
            <person name="Lokyitsang T."/>
            <person name="Lokyitsang Y."/>
            <person name="Lubonja R."/>
            <person name="Lui A."/>
            <person name="MacDonald P."/>
            <person name="Magnisalis V."/>
            <person name="Maru K."/>
            <person name="Matthews C."/>
            <person name="McCusker W."/>
            <person name="McDonough S."/>
            <person name="Mehta T."/>
            <person name="Meldrim J."/>
            <person name="Meneus L."/>
            <person name="Mihai O."/>
            <person name="Mihalev A."/>
            <person name="Mihova T."/>
            <person name="Mittelman R."/>
            <person name="Mlenga V."/>
            <person name="Montmayeur A."/>
            <person name="Mulrain L."/>
            <person name="Navidi A."/>
            <person name="Naylor J."/>
            <person name="Negash T."/>
            <person name="Nguyen T."/>
            <person name="Nguyen N."/>
            <person name="Nicol R."/>
            <person name="Norbu C."/>
            <person name="Norbu N."/>
            <person name="Novod N."/>
            <person name="O'Neill B."/>
            <person name="Osman S."/>
            <person name="Markiewicz E."/>
            <person name="Oyono O.L."/>
            <person name="Patti C."/>
            <person name="Phunkhang P."/>
            <person name="Pierre F."/>
            <person name="Priest M."/>
            <person name="Raghuraman S."/>
            <person name="Rege F."/>
            <person name="Reyes R."/>
            <person name="Rise C."/>
            <person name="Rogov P."/>
            <person name="Ross K."/>
            <person name="Ryan E."/>
            <person name="Settipalli S."/>
            <person name="Shea T."/>
            <person name="Sherpa N."/>
            <person name="Shi L."/>
            <person name="Shih D."/>
            <person name="Sparrow T."/>
            <person name="Spaulding J."/>
            <person name="Stalker J."/>
            <person name="Stange-Thomann N."/>
            <person name="Stavropoulos S."/>
            <person name="Stone C."/>
            <person name="Strader C."/>
            <person name="Tesfaye S."/>
            <person name="Thomson T."/>
            <person name="Thoulutsang Y."/>
            <person name="Thoulutsang D."/>
            <person name="Topham K."/>
            <person name="Topping I."/>
            <person name="Tsamla T."/>
            <person name="Vassiliev H."/>
            <person name="Vo A."/>
            <person name="Wangchuk T."/>
            <person name="Wangdi T."/>
            <person name="Weiand M."/>
            <person name="Wilkinson J."/>
            <person name="Wilson A."/>
            <person name="Yadav S."/>
            <person name="Young G."/>
            <person name="Yu Q."/>
            <person name="Zembek L."/>
            <person name="Zhong D."/>
            <person name="Zimmer A."/>
            <person name="Zwirko Z."/>
            <person name="Jaffe D.B."/>
            <person name="Alvarez P."/>
            <person name="Brockman W."/>
            <person name="Butler J."/>
            <person name="Chin C."/>
            <person name="Gnerre S."/>
            <person name="Grabherr M."/>
            <person name="Kleber M."/>
            <person name="Mauceli E."/>
            <person name="MacCallum I."/>
        </authorList>
    </citation>
    <scope>NUCLEOTIDE SEQUENCE [LARGE SCALE GENOMIC DNA]</scope>
    <source>
        <strain evidence="16">Tucson 15010-1051.87</strain>
    </source>
</reference>
<dbReference type="STRING" id="7244.B4M0C3"/>
<keyword evidence="16" id="KW-1185">Reference proteome</keyword>
<evidence type="ECO:0000259" key="14">
    <source>
        <dbReference type="Pfam" id="PF00487"/>
    </source>
</evidence>
<dbReference type="OrthoDB" id="10260134at2759"/>
<keyword evidence="5" id="KW-0276">Fatty acid metabolism</keyword>
<comment type="domain">
    <text evidence="12">The histidine box domains are involved in binding the catalytic metal ions.</text>
</comment>
<dbReference type="SMR" id="B4M0C3"/>
<keyword evidence="11 12" id="KW-0275">Fatty acid biosynthesis</keyword>
<dbReference type="EC" id="1.14.19.-" evidence="15"/>
<evidence type="ECO:0000256" key="6">
    <source>
        <dbReference type="ARBA" id="ARBA00022989"/>
    </source>
</evidence>
<keyword evidence="9" id="KW-0443">Lipid metabolism</keyword>
<evidence type="ECO:0000256" key="5">
    <source>
        <dbReference type="ARBA" id="ARBA00022832"/>
    </source>
</evidence>
<keyword evidence="6 13" id="KW-1133">Transmembrane helix</keyword>
<feature type="transmembrane region" description="Helical" evidence="13">
    <location>
        <begin position="96"/>
        <end position="117"/>
    </location>
</feature>
<dbReference type="KEGG" id="dvi:6630251"/>
<evidence type="ECO:0000256" key="4">
    <source>
        <dbReference type="ARBA" id="ARBA00022692"/>
    </source>
</evidence>
<organism evidence="15 16">
    <name type="scientific">Drosophila virilis</name>
    <name type="common">Fruit fly</name>
    <dbReference type="NCBI Taxonomy" id="7244"/>
    <lineage>
        <taxon>Eukaryota</taxon>
        <taxon>Metazoa</taxon>
        <taxon>Ecdysozoa</taxon>
        <taxon>Arthropoda</taxon>
        <taxon>Hexapoda</taxon>
        <taxon>Insecta</taxon>
        <taxon>Pterygota</taxon>
        <taxon>Neoptera</taxon>
        <taxon>Endopterygota</taxon>
        <taxon>Diptera</taxon>
        <taxon>Brachycera</taxon>
        <taxon>Muscomorpha</taxon>
        <taxon>Ephydroidea</taxon>
        <taxon>Drosophilidae</taxon>
        <taxon>Drosophila</taxon>
    </lineage>
</organism>
<protein>
    <submittedName>
        <fullName evidence="15">Desaturase 2</fullName>
        <ecNumber evidence="15">1.14.19.-</ecNumber>
    </submittedName>
</protein>
<accession>B4M0C3</accession>
<feature type="transmembrane region" description="Helical" evidence="13">
    <location>
        <begin position="68"/>
        <end position="90"/>
    </location>
</feature>
<evidence type="ECO:0000256" key="3">
    <source>
        <dbReference type="ARBA" id="ARBA00022516"/>
    </source>
</evidence>
<sequence length="381" mass="43501">MPPNAITSPSNVLATCPEVEQLPSGECASTASSKQTGVLFEGDADTADCALDVDVKKLKKAEKRKLKLVWRNIMLFGYLHLAAVYGGYLMLTQAKWATVVFSFFLYTAGMIGITGGAHRLWAHRSYKAKWPLRVILVTFNTIAFQDAAFHWARDHRVHHKFSETDADPHNATRGFFFSHVGWLLCKKHPDVVAKGKSLDVTDLRADRILMFQLKHYFVLMPLACFILPTIIPMICWNESLLCSWFVATMFRWCFQLNMTWLVNSAAHKFGGRPYDKNINPSQSPYVSAFTFGEGWHNYHHVFPWDYKTAEWGRYSLNMTTAFIDFFAKIGWAYELKSVAPETIERRVRRTGDGTHELWGWGDKDLTAEDAQHVLFVDKKAA</sequence>
<feature type="domain" description="Fatty acid desaturase" evidence="14">
    <location>
        <begin position="95"/>
        <end position="308"/>
    </location>
</feature>
<dbReference type="Proteomes" id="UP000008792">
    <property type="component" value="Unassembled WGS sequence"/>
</dbReference>
<dbReference type="PANTHER" id="PTHR11351:SF31">
    <property type="entry name" value="DESATURASE 1, ISOFORM A-RELATED"/>
    <property type="match status" value="1"/>
</dbReference>
<dbReference type="EMBL" id="CH940650">
    <property type="protein sequence ID" value="EDW67285.1"/>
    <property type="molecule type" value="Genomic_DNA"/>
</dbReference>
<proteinExistence type="inferred from homology"/>
<keyword evidence="4 12" id="KW-0812">Transmembrane</keyword>
<dbReference type="InterPro" id="IPR015876">
    <property type="entry name" value="Acyl-CoA_DS"/>
</dbReference>
<dbReference type="HOGENOM" id="CLU_027359_0_2_1"/>
<dbReference type="GO" id="GO:0005506">
    <property type="term" value="F:iron ion binding"/>
    <property type="evidence" value="ECO:0007669"/>
    <property type="project" value="TreeGrafter"/>
</dbReference>
<name>B4M0C3_DROVI</name>
<evidence type="ECO:0000256" key="8">
    <source>
        <dbReference type="ARBA" id="ARBA00023004"/>
    </source>
</evidence>
<dbReference type="AlphaFoldDB" id="B4M0C3"/>
<dbReference type="Pfam" id="PF00487">
    <property type="entry name" value="FA_desaturase"/>
    <property type="match status" value="1"/>
</dbReference>
<dbReference type="PRINTS" id="PR00075">
    <property type="entry name" value="FACDDSATRASE"/>
</dbReference>
<keyword evidence="3 12" id="KW-0444">Lipid biosynthesis</keyword>
<feature type="transmembrane region" description="Helical" evidence="13">
    <location>
        <begin position="216"/>
        <end position="234"/>
    </location>
</feature>
<dbReference type="PANTHER" id="PTHR11351">
    <property type="entry name" value="ACYL-COA DESATURASE"/>
    <property type="match status" value="1"/>
</dbReference>
<dbReference type="GO" id="GO:0006636">
    <property type="term" value="P:unsaturated fatty acid biosynthetic process"/>
    <property type="evidence" value="ECO:0007669"/>
    <property type="project" value="TreeGrafter"/>
</dbReference>
<dbReference type="OMA" id="IGWAYEL"/>
<evidence type="ECO:0000313" key="16">
    <source>
        <dbReference type="Proteomes" id="UP000008792"/>
    </source>
</evidence>
<evidence type="ECO:0000256" key="13">
    <source>
        <dbReference type="SAM" id="Phobius"/>
    </source>
</evidence>